<organism evidence="1 2">
    <name type="scientific">Lysobacter spongiicola DSM 21749</name>
    <dbReference type="NCBI Taxonomy" id="1122188"/>
    <lineage>
        <taxon>Bacteria</taxon>
        <taxon>Pseudomonadati</taxon>
        <taxon>Pseudomonadota</taxon>
        <taxon>Gammaproteobacteria</taxon>
        <taxon>Lysobacterales</taxon>
        <taxon>Lysobacteraceae</taxon>
        <taxon>Novilysobacter</taxon>
    </lineage>
</organism>
<dbReference type="Proteomes" id="UP000190061">
    <property type="component" value="Unassembled WGS sequence"/>
</dbReference>
<dbReference type="InterPro" id="IPR027417">
    <property type="entry name" value="P-loop_NTPase"/>
</dbReference>
<keyword evidence="2" id="KW-1185">Reference proteome</keyword>
<sequence length="235" mass="26144">MQLIILGMHRSGTSMQTRLLNLAGAYFGPEGANTGASEENPRGFWERRDVRALNDRVLHAAGCDWNRAVDFELARVPLEDRDHFKRAASRLVLDMDGHRPWVLKEPRLCLLLPMWREALECPVGIHVFRHPVEVASSLLRRDGMPIEVGLALWKLYVCSSIHASRGMPCITSFHRDFVTDPYTATCEMVNLLQQVGVSGLRLPSCDLSVGCSSGVVPEDWRCESATPPGAPDEPA</sequence>
<evidence type="ECO:0008006" key="3">
    <source>
        <dbReference type="Google" id="ProtNLM"/>
    </source>
</evidence>
<protein>
    <recommendedName>
        <fullName evidence="3">Sulfotransferase family protein</fullName>
    </recommendedName>
</protein>
<dbReference type="OrthoDB" id="9179784at2"/>
<evidence type="ECO:0000313" key="1">
    <source>
        <dbReference type="EMBL" id="SJZ89736.1"/>
    </source>
</evidence>
<dbReference type="STRING" id="1122188.SAMN02745674_01149"/>
<accession>A0A1T4PES1</accession>
<dbReference type="RefSeq" id="WP_078757760.1">
    <property type="nucleotide sequence ID" value="NZ_FUXP01000003.1"/>
</dbReference>
<reference evidence="1 2" key="1">
    <citation type="submission" date="2017-02" db="EMBL/GenBank/DDBJ databases">
        <authorList>
            <person name="Peterson S.W."/>
        </authorList>
    </citation>
    <scope>NUCLEOTIDE SEQUENCE [LARGE SCALE GENOMIC DNA]</scope>
    <source>
        <strain evidence="1 2">DSM 21749</strain>
    </source>
</reference>
<gene>
    <name evidence="1" type="ORF">SAMN02745674_01149</name>
</gene>
<dbReference type="AlphaFoldDB" id="A0A1T4PES1"/>
<evidence type="ECO:0000313" key="2">
    <source>
        <dbReference type="Proteomes" id="UP000190061"/>
    </source>
</evidence>
<dbReference type="EMBL" id="FUXP01000003">
    <property type="protein sequence ID" value="SJZ89736.1"/>
    <property type="molecule type" value="Genomic_DNA"/>
</dbReference>
<dbReference type="Gene3D" id="3.40.50.300">
    <property type="entry name" value="P-loop containing nucleotide triphosphate hydrolases"/>
    <property type="match status" value="1"/>
</dbReference>
<proteinExistence type="predicted"/>
<dbReference type="SUPFAM" id="SSF52540">
    <property type="entry name" value="P-loop containing nucleoside triphosphate hydrolases"/>
    <property type="match status" value="1"/>
</dbReference>
<name>A0A1T4PES1_9GAMM</name>